<protein>
    <recommendedName>
        <fullName evidence="3">SPOR domain-containing protein</fullName>
    </recommendedName>
</protein>
<reference evidence="1 2" key="1">
    <citation type="submission" date="2023-07" db="EMBL/GenBank/DDBJ databases">
        <title>Sorghum-associated microbial communities from plants grown in Nebraska, USA.</title>
        <authorList>
            <person name="Schachtman D."/>
        </authorList>
    </citation>
    <scope>NUCLEOTIDE SEQUENCE [LARGE SCALE GENOMIC DNA]</scope>
    <source>
        <strain evidence="1 2">BE308</strain>
    </source>
</reference>
<proteinExistence type="predicted"/>
<name>A0ABU1ZLL4_9BURK</name>
<organism evidence="1 2">
    <name type="scientific">Rhodoferax saidenbachensis</name>
    <dbReference type="NCBI Taxonomy" id="1484693"/>
    <lineage>
        <taxon>Bacteria</taxon>
        <taxon>Pseudomonadati</taxon>
        <taxon>Pseudomonadota</taxon>
        <taxon>Betaproteobacteria</taxon>
        <taxon>Burkholderiales</taxon>
        <taxon>Comamonadaceae</taxon>
        <taxon>Rhodoferax</taxon>
    </lineage>
</organism>
<dbReference type="RefSeq" id="WP_310341532.1">
    <property type="nucleotide sequence ID" value="NZ_JAVDXO010000003.1"/>
</dbReference>
<dbReference type="Proteomes" id="UP001268089">
    <property type="component" value="Unassembled WGS sequence"/>
</dbReference>
<comment type="caution">
    <text evidence="1">The sequence shown here is derived from an EMBL/GenBank/DDBJ whole genome shotgun (WGS) entry which is preliminary data.</text>
</comment>
<sequence>MIIRFTEAKSVWTASDLAQLQTRLFADVSPIAAVSDNTWTYRVLPQAGQDLDKILRVLRARPEVVHVDVDSKVRNP</sequence>
<evidence type="ECO:0000313" key="2">
    <source>
        <dbReference type="Proteomes" id="UP001268089"/>
    </source>
</evidence>
<dbReference type="EMBL" id="JAVDXO010000003">
    <property type="protein sequence ID" value="MDR7306435.1"/>
    <property type="molecule type" value="Genomic_DNA"/>
</dbReference>
<evidence type="ECO:0000313" key="1">
    <source>
        <dbReference type="EMBL" id="MDR7306435.1"/>
    </source>
</evidence>
<accession>A0ABU1ZLL4</accession>
<keyword evidence="2" id="KW-1185">Reference proteome</keyword>
<gene>
    <name evidence="1" type="ORF">J2X15_001718</name>
</gene>
<evidence type="ECO:0008006" key="3">
    <source>
        <dbReference type="Google" id="ProtNLM"/>
    </source>
</evidence>